<keyword evidence="10 12" id="KW-1133">Transmembrane helix</keyword>
<evidence type="ECO:0000256" key="4">
    <source>
        <dbReference type="ARBA" id="ARBA00022553"/>
    </source>
</evidence>
<dbReference type="GO" id="GO:0005524">
    <property type="term" value="F:ATP binding"/>
    <property type="evidence" value="ECO:0007669"/>
    <property type="project" value="UniProtKB-KW"/>
</dbReference>
<evidence type="ECO:0000256" key="11">
    <source>
        <dbReference type="ARBA" id="ARBA00023012"/>
    </source>
</evidence>
<dbReference type="PANTHER" id="PTHR24421">
    <property type="entry name" value="NITRATE/NITRITE SENSOR PROTEIN NARX-RELATED"/>
    <property type="match status" value="1"/>
</dbReference>
<keyword evidence="7" id="KW-0547">Nucleotide-binding</keyword>
<keyword evidence="11" id="KW-0902">Two-component regulatory system</keyword>
<dbReference type="AlphaFoldDB" id="A0A1I5JUI5"/>
<dbReference type="Gene3D" id="1.20.5.1930">
    <property type="match status" value="1"/>
</dbReference>
<evidence type="ECO:0000256" key="1">
    <source>
        <dbReference type="ARBA" id="ARBA00000085"/>
    </source>
</evidence>
<dbReference type="InterPro" id="IPR003660">
    <property type="entry name" value="HAMP_dom"/>
</dbReference>
<dbReference type="GO" id="GO:0046983">
    <property type="term" value="F:protein dimerization activity"/>
    <property type="evidence" value="ECO:0007669"/>
    <property type="project" value="InterPro"/>
</dbReference>
<keyword evidence="6 12" id="KW-0812">Transmembrane</keyword>
<accession>A0A1I5JUI5</accession>
<dbReference type="RefSeq" id="WP_169063781.1">
    <property type="nucleotide sequence ID" value="NZ_FOWQ01000001.1"/>
</dbReference>
<dbReference type="SMART" id="SM00387">
    <property type="entry name" value="HATPase_c"/>
    <property type="match status" value="1"/>
</dbReference>
<evidence type="ECO:0000256" key="9">
    <source>
        <dbReference type="ARBA" id="ARBA00022840"/>
    </source>
</evidence>
<gene>
    <name evidence="14" type="ORF">SAMN05660464_1021</name>
</gene>
<evidence type="ECO:0000256" key="10">
    <source>
        <dbReference type="ARBA" id="ARBA00022989"/>
    </source>
</evidence>
<dbReference type="PROSITE" id="PS50885">
    <property type="entry name" value="HAMP"/>
    <property type="match status" value="1"/>
</dbReference>
<dbReference type="STRING" id="1523247.SAMN05660464_1021"/>
<dbReference type="InterPro" id="IPR011712">
    <property type="entry name" value="Sig_transdc_His_kin_sub3_dim/P"/>
</dbReference>
<sequence length="327" mass="34810">MSRQVGLSLFWRVCLINTAVFLVGVVLLAATPATISSPVEASEVFLLAGWLALIVAANAMLLRVVLSPLDRLRQLMGDVDLLRPGQRLPEEGNGPTSALVGSFNAMLTRLEAERATSAGRALAAQEGERRRVAQELHDEVGQSLTAVLLGLRAVADRVPPDLAPEVLAVQETARASLDEVRHVVRRLRPGVLDDLGLVSALTSLAGEHARLTGARVHRRFSPSLPDLDDRVELVVYRVAQEALTNVARHAGAGCVELELTETGEGAALLLRIADDGRGMDGEPEGAGLRGMRERALLVGADLSFSTNGIRGTDVRLQIPLVPGPVTP</sequence>
<dbReference type="SMART" id="SM00304">
    <property type="entry name" value="HAMP"/>
    <property type="match status" value="1"/>
</dbReference>
<proteinExistence type="predicted"/>
<keyword evidence="9" id="KW-0067">ATP-binding</keyword>
<feature type="transmembrane region" description="Helical" evidence="12">
    <location>
        <begin position="44"/>
        <end position="66"/>
    </location>
</feature>
<dbReference type="Proteomes" id="UP000198857">
    <property type="component" value="Unassembled WGS sequence"/>
</dbReference>
<evidence type="ECO:0000313" key="15">
    <source>
        <dbReference type="Proteomes" id="UP000198857"/>
    </source>
</evidence>
<dbReference type="InterPro" id="IPR036890">
    <property type="entry name" value="HATPase_C_sf"/>
</dbReference>
<dbReference type="Pfam" id="PF02518">
    <property type="entry name" value="HATPase_c"/>
    <property type="match status" value="1"/>
</dbReference>
<dbReference type="GO" id="GO:0000155">
    <property type="term" value="F:phosphorelay sensor kinase activity"/>
    <property type="evidence" value="ECO:0007669"/>
    <property type="project" value="InterPro"/>
</dbReference>
<evidence type="ECO:0000256" key="7">
    <source>
        <dbReference type="ARBA" id="ARBA00022741"/>
    </source>
</evidence>
<dbReference type="PANTHER" id="PTHR24421:SF10">
    <property type="entry name" value="NITRATE_NITRITE SENSOR PROTEIN NARQ"/>
    <property type="match status" value="1"/>
</dbReference>
<evidence type="ECO:0000313" key="14">
    <source>
        <dbReference type="EMBL" id="SFO75996.1"/>
    </source>
</evidence>
<reference evidence="15" key="1">
    <citation type="submission" date="2016-10" db="EMBL/GenBank/DDBJ databases">
        <authorList>
            <person name="Varghese N."/>
            <person name="Submissions S."/>
        </authorList>
    </citation>
    <scope>NUCLEOTIDE SEQUENCE [LARGE SCALE GENOMIC DNA]</scope>
    <source>
        <strain evidence="15">DSM 44208</strain>
    </source>
</reference>
<keyword evidence="12" id="KW-0472">Membrane</keyword>
<dbReference type="SUPFAM" id="SSF55874">
    <property type="entry name" value="ATPase domain of HSP90 chaperone/DNA topoisomerase II/histidine kinase"/>
    <property type="match status" value="1"/>
</dbReference>
<comment type="subcellular location">
    <subcellularLocation>
        <location evidence="2">Membrane</location>
    </subcellularLocation>
</comment>
<name>A0A1I5JUI5_9ACTN</name>
<dbReference type="EMBL" id="FOWQ01000001">
    <property type="protein sequence ID" value="SFO75996.1"/>
    <property type="molecule type" value="Genomic_DNA"/>
</dbReference>
<keyword evidence="5" id="KW-0808">Transferase</keyword>
<evidence type="ECO:0000256" key="5">
    <source>
        <dbReference type="ARBA" id="ARBA00022679"/>
    </source>
</evidence>
<protein>
    <recommendedName>
        <fullName evidence="3">histidine kinase</fullName>
        <ecNumber evidence="3">2.7.13.3</ecNumber>
    </recommendedName>
</protein>
<organism evidence="14 15">
    <name type="scientific">Geodermatophilus dictyosporus</name>
    <dbReference type="NCBI Taxonomy" id="1523247"/>
    <lineage>
        <taxon>Bacteria</taxon>
        <taxon>Bacillati</taxon>
        <taxon>Actinomycetota</taxon>
        <taxon>Actinomycetes</taxon>
        <taxon>Geodermatophilales</taxon>
        <taxon>Geodermatophilaceae</taxon>
        <taxon>Geodermatophilus</taxon>
    </lineage>
</organism>
<dbReference type="InterPro" id="IPR050482">
    <property type="entry name" value="Sensor_HK_TwoCompSys"/>
</dbReference>
<comment type="catalytic activity">
    <reaction evidence="1">
        <text>ATP + protein L-histidine = ADP + protein N-phospho-L-histidine.</text>
        <dbReference type="EC" id="2.7.13.3"/>
    </reaction>
</comment>
<evidence type="ECO:0000256" key="2">
    <source>
        <dbReference type="ARBA" id="ARBA00004370"/>
    </source>
</evidence>
<evidence type="ECO:0000256" key="6">
    <source>
        <dbReference type="ARBA" id="ARBA00022692"/>
    </source>
</evidence>
<feature type="domain" description="HAMP" evidence="13">
    <location>
        <begin position="63"/>
        <end position="115"/>
    </location>
</feature>
<evidence type="ECO:0000256" key="8">
    <source>
        <dbReference type="ARBA" id="ARBA00022777"/>
    </source>
</evidence>
<dbReference type="CDD" id="cd16917">
    <property type="entry name" value="HATPase_UhpB-NarQ-NarX-like"/>
    <property type="match status" value="1"/>
</dbReference>
<dbReference type="InterPro" id="IPR003594">
    <property type="entry name" value="HATPase_dom"/>
</dbReference>
<keyword evidence="4" id="KW-0597">Phosphoprotein</keyword>
<dbReference type="Gene3D" id="3.30.565.10">
    <property type="entry name" value="Histidine kinase-like ATPase, C-terminal domain"/>
    <property type="match status" value="1"/>
</dbReference>
<evidence type="ECO:0000259" key="13">
    <source>
        <dbReference type="PROSITE" id="PS50885"/>
    </source>
</evidence>
<evidence type="ECO:0000256" key="12">
    <source>
        <dbReference type="SAM" id="Phobius"/>
    </source>
</evidence>
<feature type="transmembrane region" description="Helical" evidence="12">
    <location>
        <begin position="9"/>
        <end position="32"/>
    </location>
</feature>
<dbReference type="EC" id="2.7.13.3" evidence="3"/>
<dbReference type="Pfam" id="PF07730">
    <property type="entry name" value="HisKA_3"/>
    <property type="match status" value="1"/>
</dbReference>
<dbReference type="GO" id="GO:0016020">
    <property type="term" value="C:membrane"/>
    <property type="evidence" value="ECO:0007669"/>
    <property type="project" value="UniProtKB-SubCell"/>
</dbReference>
<keyword evidence="15" id="KW-1185">Reference proteome</keyword>
<keyword evidence="8 14" id="KW-0418">Kinase</keyword>
<evidence type="ECO:0000256" key="3">
    <source>
        <dbReference type="ARBA" id="ARBA00012438"/>
    </source>
</evidence>